<dbReference type="EMBL" id="FZOO01000004">
    <property type="protein sequence ID" value="SNS42471.1"/>
    <property type="molecule type" value="Genomic_DNA"/>
</dbReference>
<organism evidence="1 2">
    <name type="scientific">Geodermatophilus pulveris</name>
    <dbReference type="NCBI Taxonomy" id="1564159"/>
    <lineage>
        <taxon>Bacteria</taxon>
        <taxon>Bacillati</taxon>
        <taxon>Actinomycetota</taxon>
        <taxon>Actinomycetes</taxon>
        <taxon>Geodermatophilales</taxon>
        <taxon>Geodermatophilaceae</taxon>
        <taxon>Geodermatophilus</taxon>
    </lineage>
</organism>
<evidence type="ECO:0000313" key="1">
    <source>
        <dbReference type="EMBL" id="SNS42471.1"/>
    </source>
</evidence>
<accession>A0A239EDE6</accession>
<sequence length="166" mass="17713">MGQGRAGGPGAGRVHAADRSAWRSWLADDAATSGGVWLVYDKGPGRRLGYDDVVEEALCSGWVDSRPGSLDDARAVLDVAPRRPRSNWSRENRERVARLRATGLMTPAGEAVVAAAEVSGAWTAPDAVEDLTEPDDLRAARVATIVAEAAEGRRANQWRQPGGARR</sequence>
<dbReference type="Proteomes" id="UP000198373">
    <property type="component" value="Unassembled WGS sequence"/>
</dbReference>
<dbReference type="RefSeq" id="WP_218822315.1">
    <property type="nucleotide sequence ID" value="NZ_FZOO01000004.1"/>
</dbReference>
<protein>
    <submittedName>
        <fullName evidence="1">Uncharacterized conserved protein YdeI, YjbR/CyaY-like superfamily, DUF1801 family</fullName>
    </submittedName>
</protein>
<dbReference type="AlphaFoldDB" id="A0A239EDE6"/>
<keyword evidence="2" id="KW-1185">Reference proteome</keyword>
<proteinExistence type="predicted"/>
<reference evidence="2" key="1">
    <citation type="submission" date="2017-06" db="EMBL/GenBank/DDBJ databases">
        <authorList>
            <person name="Varghese N."/>
            <person name="Submissions S."/>
        </authorList>
    </citation>
    <scope>NUCLEOTIDE SEQUENCE [LARGE SCALE GENOMIC DNA]</scope>
    <source>
        <strain evidence="2">DSM 46839</strain>
    </source>
</reference>
<name>A0A239EDE6_9ACTN</name>
<evidence type="ECO:0000313" key="2">
    <source>
        <dbReference type="Proteomes" id="UP000198373"/>
    </source>
</evidence>
<gene>
    <name evidence="1" type="ORF">SAMN06893096_10456</name>
</gene>